<keyword evidence="1" id="KW-0732">Signal</keyword>
<protein>
    <submittedName>
        <fullName evidence="3">Uncharacterized protein</fullName>
    </submittedName>
</protein>
<dbReference type="EMBL" id="JQNX01000004">
    <property type="protein sequence ID" value="KIE58552.1"/>
    <property type="molecule type" value="Genomic_DNA"/>
</dbReference>
<reference evidence="3" key="2">
    <citation type="journal article" date="2019" name="BMC Genomics">
        <title>Complete genome sequence analysis of the thermoacidophilic verrucomicrobial methanotroph 'Candidatus Methylacidiphilum kamchatkense' strain Kam1 and comparison with its closest relatives.</title>
        <authorList>
            <person name="Kruse T."/>
            <person name="Ratnadevi C.M."/>
            <person name="Erikstad H.A."/>
            <person name="Birkeland N.K."/>
        </authorList>
    </citation>
    <scope>NUCLEOTIDE SEQUENCE</scope>
    <source>
        <strain evidence="3">Kam1</strain>
    </source>
</reference>
<dbReference type="Proteomes" id="UP000031594">
    <property type="component" value="Unassembled WGS sequence"/>
</dbReference>
<dbReference type="Proteomes" id="UP000315925">
    <property type="component" value="Chromosome"/>
</dbReference>
<evidence type="ECO:0000313" key="4">
    <source>
        <dbReference type="Proteomes" id="UP000031594"/>
    </source>
</evidence>
<sequence length="192" mass="21963">MKRSILLFAFLFYPLFLYAKTPTAFEALRIAEKQVSPDSKQYLYGIIGQRSPTTLTPVSWQFIYWNPHSWSHSEQITVAGGQVTEIKDGLFSLGNLHLLPYKKENTVNPSKLKIDSNRALDIAIKSNEMFKAVRLSTVTFRLASLKEHEEACWILDFFADKNGLEHFIGYVIIGAITGKIYKMKLNFSKVLH</sequence>
<dbReference type="OrthoDB" id="189866at2"/>
<evidence type="ECO:0000313" key="5">
    <source>
        <dbReference type="Proteomes" id="UP000315925"/>
    </source>
</evidence>
<evidence type="ECO:0000313" key="2">
    <source>
        <dbReference type="EMBL" id="KIE58552.1"/>
    </source>
</evidence>
<dbReference type="AlphaFoldDB" id="A0A0C1RKG1"/>
<accession>A0A0C1RKG1</accession>
<reference evidence="2 4" key="1">
    <citation type="submission" date="2014-08" db="EMBL/GenBank/DDBJ databases">
        <title>Methylacidiphilum kamchatkense strain Kam1 draft genome sequence.</title>
        <authorList>
            <person name="Birkeland N.-K."/>
            <person name="Erikstad H.A."/>
        </authorList>
    </citation>
    <scope>NUCLEOTIDE SEQUENCE [LARGE SCALE GENOMIC DNA]</scope>
    <source>
        <strain evidence="2 4">Kam1</strain>
    </source>
</reference>
<dbReference type="EMBL" id="CP037899">
    <property type="protein sequence ID" value="QDQ43378.1"/>
    <property type="molecule type" value="Genomic_DNA"/>
</dbReference>
<evidence type="ECO:0000256" key="1">
    <source>
        <dbReference type="SAM" id="SignalP"/>
    </source>
</evidence>
<name>A0A0C1RKG1_9BACT</name>
<gene>
    <name evidence="2" type="ORF">A946_06625</name>
    <name evidence="3" type="ORF">kam1_2171</name>
</gene>
<organism evidence="3 5">
    <name type="scientific">Methylacidiphilum kamchatkense Kam1</name>
    <dbReference type="NCBI Taxonomy" id="1202785"/>
    <lineage>
        <taxon>Bacteria</taxon>
        <taxon>Pseudomonadati</taxon>
        <taxon>Verrucomicrobiota</taxon>
        <taxon>Methylacidiphilae</taxon>
        <taxon>Methylacidiphilales</taxon>
        <taxon>Methylacidiphilaceae</taxon>
        <taxon>Methylacidiphilum (ex Ratnadevi et al. 2023)</taxon>
    </lineage>
</organism>
<reference evidence="5" key="3">
    <citation type="submission" date="2019-03" db="EMBL/GenBank/DDBJ databases">
        <title>Complete genome of Methylacidiphilum kamchatkense Kam1.</title>
        <authorList>
            <person name="Kruse T."/>
            <person name="Murarilal Ratnadevi C."/>
            <person name="Erikstad H.-A."/>
            <person name="Birkeland N.-K."/>
        </authorList>
    </citation>
    <scope>NUCLEOTIDE SEQUENCE [LARGE SCALE GENOMIC DNA]</scope>
    <source>
        <strain evidence="5">kam1</strain>
    </source>
</reference>
<dbReference type="KEGG" id="mkc:kam1_2171"/>
<feature type="chain" id="PRO_5044541275" evidence="1">
    <location>
        <begin position="20"/>
        <end position="192"/>
    </location>
</feature>
<feature type="signal peptide" evidence="1">
    <location>
        <begin position="1"/>
        <end position="19"/>
    </location>
</feature>
<dbReference type="RefSeq" id="WP_039721510.1">
    <property type="nucleotide sequence ID" value="NZ_CP037899.1"/>
</dbReference>
<keyword evidence="4" id="KW-1185">Reference proteome</keyword>
<proteinExistence type="predicted"/>
<evidence type="ECO:0000313" key="3">
    <source>
        <dbReference type="EMBL" id="QDQ43378.1"/>
    </source>
</evidence>